<feature type="transmembrane region" description="Helical" evidence="1">
    <location>
        <begin position="100"/>
        <end position="116"/>
    </location>
</feature>
<feature type="transmembrane region" description="Helical" evidence="1">
    <location>
        <begin position="178"/>
        <end position="197"/>
    </location>
</feature>
<feature type="transmembrane region" description="Helical" evidence="1">
    <location>
        <begin position="152"/>
        <end position="172"/>
    </location>
</feature>
<dbReference type="Pfam" id="PF00892">
    <property type="entry name" value="EamA"/>
    <property type="match status" value="1"/>
</dbReference>
<feature type="transmembrane region" description="Helical" evidence="1">
    <location>
        <begin position="68"/>
        <end position="88"/>
    </location>
</feature>
<dbReference type="AlphaFoldDB" id="A0A0G1X846"/>
<accession>A0A0G1X846</accession>
<feature type="transmembrane region" description="Helical" evidence="1">
    <location>
        <begin position="263"/>
        <end position="280"/>
    </location>
</feature>
<comment type="caution">
    <text evidence="3">The sequence shown here is derived from an EMBL/GenBank/DDBJ whole genome shotgun (WGS) entry which is preliminary data.</text>
</comment>
<protein>
    <recommendedName>
        <fullName evidence="2">EamA domain-containing protein</fullName>
    </recommendedName>
</protein>
<keyword evidence="1" id="KW-0812">Transmembrane</keyword>
<feature type="transmembrane region" description="Helical" evidence="1">
    <location>
        <begin position="237"/>
        <end position="256"/>
    </location>
</feature>
<dbReference type="SUPFAM" id="SSF103481">
    <property type="entry name" value="Multidrug resistance efflux transporter EmrE"/>
    <property type="match status" value="2"/>
</dbReference>
<dbReference type="InterPro" id="IPR000620">
    <property type="entry name" value="EamA_dom"/>
</dbReference>
<feature type="transmembrane region" description="Helical" evidence="1">
    <location>
        <begin position="209"/>
        <end position="231"/>
    </location>
</feature>
<keyword evidence="1" id="KW-0472">Membrane</keyword>
<dbReference type="EMBL" id="LCRB01000001">
    <property type="protein sequence ID" value="KKW27151.1"/>
    <property type="molecule type" value="Genomic_DNA"/>
</dbReference>
<feature type="transmembrane region" description="Helical" evidence="1">
    <location>
        <begin position="6"/>
        <end position="25"/>
    </location>
</feature>
<organism evidence="3 4">
    <name type="scientific">candidate division Kazan bacterium GW2011_GWB1_52_7</name>
    <dbReference type="NCBI Taxonomy" id="1620414"/>
    <lineage>
        <taxon>Bacteria</taxon>
        <taxon>Bacteria division Kazan-3B-28</taxon>
    </lineage>
</organism>
<evidence type="ECO:0000313" key="3">
    <source>
        <dbReference type="EMBL" id="KKW27151.1"/>
    </source>
</evidence>
<feature type="transmembrane region" description="Helical" evidence="1">
    <location>
        <begin position="37"/>
        <end position="56"/>
    </location>
</feature>
<evidence type="ECO:0000313" key="4">
    <source>
        <dbReference type="Proteomes" id="UP000034913"/>
    </source>
</evidence>
<evidence type="ECO:0000259" key="2">
    <source>
        <dbReference type="Pfam" id="PF00892"/>
    </source>
</evidence>
<reference evidence="3 4" key="1">
    <citation type="journal article" date="2015" name="Nature">
        <title>rRNA introns, odd ribosomes, and small enigmatic genomes across a large radiation of phyla.</title>
        <authorList>
            <person name="Brown C.T."/>
            <person name="Hug L.A."/>
            <person name="Thomas B.C."/>
            <person name="Sharon I."/>
            <person name="Castelle C.J."/>
            <person name="Singh A."/>
            <person name="Wilkins M.J."/>
            <person name="Williams K.H."/>
            <person name="Banfield J.F."/>
        </authorList>
    </citation>
    <scope>NUCLEOTIDE SEQUENCE [LARGE SCALE GENOMIC DNA]</scope>
</reference>
<keyword evidence="1" id="KW-1133">Transmembrane helix</keyword>
<sequence length="282" mass="31892">MPVILLPIIAVVADASYMTIVKHFFRQYGRLTSREFNWLQFVGIVFVLLLTTPFFVRWPAIVQMQSVWQLLAGVVILATAANLLFYWAIEREKISEVEPFLLFNPLVAILIAGVFYSNERIWPVYLAAGVASLVLVWSHWRKHKLVLTRGLTAIVGFSLIYGLEASAIKTLLTVYDPIALYLIRSVFVLLALSLVAWPNFKIIKRHHLAIFGVLGALAVISVVAAYTAFQLRGLSETIFVFTLSPVLIYVLSVIFLRERWRTKNIIASLIITGLVVWVSLMK</sequence>
<proteinExistence type="predicted"/>
<dbReference type="GO" id="GO:0016020">
    <property type="term" value="C:membrane"/>
    <property type="evidence" value="ECO:0007669"/>
    <property type="project" value="InterPro"/>
</dbReference>
<name>A0A0G1X846_UNCK3</name>
<feature type="transmembrane region" description="Helical" evidence="1">
    <location>
        <begin position="122"/>
        <end position="140"/>
    </location>
</feature>
<dbReference type="Proteomes" id="UP000034913">
    <property type="component" value="Unassembled WGS sequence"/>
</dbReference>
<evidence type="ECO:0000256" key="1">
    <source>
        <dbReference type="SAM" id="Phobius"/>
    </source>
</evidence>
<dbReference type="InterPro" id="IPR037185">
    <property type="entry name" value="EmrE-like"/>
</dbReference>
<gene>
    <name evidence="3" type="ORF">VF00_C0001G0086</name>
</gene>
<feature type="domain" description="EamA" evidence="2">
    <location>
        <begin position="149"/>
        <end position="278"/>
    </location>
</feature>